<dbReference type="AlphaFoldDB" id="I0W7R8"/>
<proteinExistence type="predicted"/>
<protein>
    <recommendedName>
        <fullName evidence="4">Lipoprotein</fullName>
    </recommendedName>
</protein>
<name>I0W7R8_9FLAO</name>
<dbReference type="Proteomes" id="UP000005938">
    <property type="component" value="Unassembled WGS sequence"/>
</dbReference>
<dbReference type="eggNOG" id="ENOG5033P4E">
    <property type="taxonomic scope" value="Bacteria"/>
</dbReference>
<dbReference type="OrthoDB" id="1437752at2"/>
<evidence type="ECO:0008006" key="4">
    <source>
        <dbReference type="Google" id="ProtNLM"/>
    </source>
</evidence>
<evidence type="ECO:0000313" key="3">
    <source>
        <dbReference type="Proteomes" id="UP000005938"/>
    </source>
</evidence>
<dbReference type="PROSITE" id="PS51257">
    <property type="entry name" value="PROKAR_LIPOPROTEIN"/>
    <property type="match status" value="1"/>
</dbReference>
<keyword evidence="3" id="KW-1185">Reference proteome</keyword>
<accession>I0W7R8</accession>
<dbReference type="STRING" id="946077.W5A_13041"/>
<organism evidence="2 3">
    <name type="scientific">Imtechella halotolerans K1</name>
    <dbReference type="NCBI Taxonomy" id="946077"/>
    <lineage>
        <taxon>Bacteria</taxon>
        <taxon>Pseudomonadati</taxon>
        <taxon>Bacteroidota</taxon>
        <taxon>Flavobacteriia</taxon>
        <taxon>Flavobacteriales</taxon>
        <taxon>Flavobacteriaceae</taxon>
        <taxon>Imtechella</taxon>
    </lineage>
</organism>
<dbReference type="RefSeq" id="WP_008241378.1">
    <property type="nucleotide sequence ID" value="NZ_AJJU01000037.1"/>
</dbReference>
<feature type="chain" id="PRO_5003635983" description="Lipoprotein" evidence="1">
    <location>
        <begin position="24"/>
        <end position="158"/>
    </location>
</feature>
<comment type="caution">
    <text evidence="2">The sequence shown here is derived from an EMBL/GenBank/DDBJ whole genome shotgun (WGS) entry which is preliminary data.</text>
</comment>
<gene>
    <name evidence="2" type="ORF">W5A_13041</name>
</gene>
<dbReference type="EMBL" id="AJJU01000037">
    <property type="protein sequence ID" value="EID72434.1"/>
    <property type="molecule type" value="Genomic_DNA"/>
</dbReference>
<keyword evidence="1" id="KW-0732">Signal</keyword>
<evidence type="ECO:0000313" key="2">
    <source>
        <dbReference type="EMBL" id="EID72434.1"/>
    </source>
</evidence>
<evidence type="ECO:0000256" key="1">
    <source>
        <dbReference type="SAM" id="SignalP"/>
    </source>
</evidence>
<reference evidence="2 3" key="1">
    <citation type="journal article" date="2012" name="J. Bacteriol.">
        <title>Genome Sequence of the Halotolerant Bacterium Imtechella halotolerans K1T.</title>
        <authorList>
            <person name="Kumar S."/>
            <person name="Vikram S."/>
            <person name="Subramanian S."/>
            <person name="Raghava G.P."/>
            <person name="Pinnaka A.K."/>
        </authorList>
    </citation>
    <scope>NUCLEOTIDE SEQUENCE [LARGE SCALE GENOMIC DNA]</scope>
    <source>
        <strain evidence="2 3">K1</strain>
    </source>
</reference>
<feature type="signal peptide" evidence="1">
    <location>
        <begin position="1"/>
        <end position="23"/>
    </location>
</feature>
<sequence length="158" mass="17768">MKKIILAIAVVALTLTSCKSTFTSPYSDSQVIEHSTQGSVTLRGTSDEIEGGKKDIGYNATKAAHKKALQQLFYFGFVGTDFKNPMIREGIGVETKHKAFFDQFWNGGYERFVTDSKTEFYDCEQKSKCTVATSTFTVNYNMLRKELENNKVLNKIGF</sequence>